<sequence length="312" mass="35575">MDKKINIPKVFFGFLLASFFMWLLINLSKEYTTTISYEVAYVKLAQNKILQEDPVKEINLKVKGSGFKLISANFSRRRLKLFADKLKYASKGHYYFIPENQETSIQEQLYSGLMLEKVLQDTIHLKLGSLQSKKVPVVADVNINYQLGYDLATPITMIPESITISGPELQLAKINSVTTEKLELQDLSKNTEKELLIKLPSDIEKVNISDKVVKVKIEVDKFTEGEFFVPFEVENVPYGTTINTFPKNVKVIFKVGLNNFNKISPSSFKVVCDYRTSKESELSYLLPILKTKPDLVSSVRIVPDKIDFLTHN</sequence>
<dbReference type="OrthoDB" id="1150187at2"/>
<dbReference type="Pfam" id="PF07949">
    <property type="entry name" value="YbbR"/>
    <property type="match status" value="1"/>
</dbReference>
<dbReference type="AlphaFoldDB" id="A0A5S5DQR2"/>
<reference evidence="2 3" key="1">
    <citation type="submission" date="2019-07" db="EMBL/GenBank/DDBJ databases">
        <title>Genomic Encyclopedia of Type Strains, Phase IV (KMG-IV): sequencing the most valuable type-strain genomes for metagenomic binning, comparative biology and taxonomic classification.</title>
        <authorList>
            <person name="Goeker M."/>
        </authorList>
    </citation>
    <scope>NUCLEOTIDE SEQUENCE [LARGE SCALE GENOMIC DNA]</scope>
    <source>
        <strain evidence="2 3">DSM 18961</strain>
    </source>
</reference>
<evidence type="ECO:0000313" key="2">
    <source>
        <dbReference type="EMBL" id="TYP98300.1"/>
    </source>
</evidence>
<evidence type="ECO:0000256" key="1">
    <source>
        <dbReference type="SAM" id="Phobius"/>
    </source>
</evidence>
<keyword evidence="1" id="KW-0472">Membrane</keyword>
<dbReference type="InterPro" id="IPR012505">
    <property type="entry name" value="YbbR"/>
</dbReference>
<gene>
    <name evidence="2" type="ORF">C7447_103473</name>
</gene>
<keyword evidence="1" id="KW-0812">Transmembrane</keyword>
<accession>A0A5S5DQR2</accession>
<dbReference type="PANTHER" id="PTHR37804">
    <property type="entry name" value="CDAA REGULATORY PROTEIN CDAR"/>
    <property type="match status" value="1"/>
</dbReference>
<organism evidence="2 3">
    <name type="scientific">Tenacibaculum adriaticum</name>
    <dbReference type="NCBI Taxonomy" id="413713"/>
    <lineage>
        <taxon>Bacteria</taxon>
        <taxon>Pseudomonadati</taxon>
        <taxon>Bacteroidota</taxon>
        <taxon>Flavobacteriia</taxon>
        <taxon>Flavobacteriales</taxon>
        <taxon>Flavobacteriaceae</taxon>
        <taxon>Tenacibaculum</taxon>
    </lineage>
</organism>
<keyword evidence="3" id="KW-1185">Reference proteome</keyword>
<dbReference type="InterPro" id="IPR053154">
    <property type="entry name" value="c-di-AMP_regulator"/>
</dbReference>
<proteinExistence type="predicted"/>
<dbReference type="RefSeq" id="WP_148870612.1">
    <property type="nucleotide sequence ID" value="NZ_VNIA01000003.1"/>
</dbReference>
<keyword evidence="1" id="KW-1133">Transmembrane helix</keyword>
<evidence type="ECO:0000313" key="3">
    <source>
        <dbReference type="Proteomes" id="UP000323136"/>
    </source>
</evidence>
<dbReference type="PANTHER" id="PTHR37804:SF1">
    <property type="entry name" value="CDAA REGULATORY PROTEIN CDAR"/>
    <property type="match status" value="1"/>
</dbReference>
<dbReference type="Proteomes" id="UP000323136">
    <property type="component" value="Unassembled WGS sequence"/>
</dbReference>
<dbReference type="EMBL" id="VNIA01000003">
    <property type="protein sequence ID" value="TYP98300.1"/>
    <property type="molecule type" value="Genomic_DNA"/>
</dbReference>
<feature type="transmembrane region" description="Helical" evidence="1">
    <location>
        <begin position="7"/>
        <end position="25"/>
    </location>
</feature>
<name>A0A5S5DQR2_9FLAO</name>
<protein>
    <submittedName>
        <fullName evidence="2">YbbR-like protein</fullName>
    </submittedName>
</protein>
<dbReference type="Gene3D" id="2.170.120.40">
    <property type="entry name" value="YbbR-like domain"/>
    <property type="match status" value="1"/>
</dbReference>
<comment type="caution">
    <text evidence="2">The sequence shown here is derived from an EMBL/GenBank/DDBJ whole genome shotgun (WGS) entry which is preliminary data.</text>
</comment>